<comment type="subunit">
    <text evidence="7">Component of the GINS complex.</text>
</comment>
<protein>
    <recommendedName>
        <fullName evidence="3 7">DNA replication complex GINS protein PSF2</fullName>
    </recommendedName>
</protein>
<evidence type="ECO:0000313" key="10">
    <source>
        <dbReference type="EMBL" id="WVN90329.1"/>
    </source>
</evidence>
<dbReference type="Pfam" id="PF25005">
    <property type="entry name" value="PSF2_N"/>
    <property type="match status" value="1"/>
</dbReference>
<feature type="domain" description="GINS subunit" evidence="8">
    <location>
        <begin position="75"/>
        <end position="172"/>
    </location>
</feature>
<reference evidence="10" key="2">
    <citation type="journal article" date="2022" name="Elife">
        <title>Obligate sexual reproduction of a homothallic fungus closely related to the Cryptococcus pathogenic species complex.</title>
        <authorList>
            <person name="Passer A.R."/>
            <person name="Clancey S.A."/>
            <person name="Shea T."/>
            <person name="David-Palma M."/>
            <person name="Averette A.F."/>
            <person name="Boekhout T."/>
            <person name="Porcel B.M."/>
            <person name="Nowrousian M."/>
            <person name="Cuomo C.A."/>
            <person name="Sun S."/>
            <person name="Heitman J."/>
            <person name="Coelho M.A."/>
        </authorList>
    </citation>
    <scope>NUCLEOTIDE SEQUENCE</scope>
    <source>
        <strain evidence="10">CBS 7841</strain>
    </source>
</reference>
<proteinExistence type="inferred from homology"/>
<dbReference type="InterPro" id="IPR007257">
    <property type="entry name" value="GINS_Psf2"/>
</dbReference>
<name>A0AAJ8JXP5_9TREE</name>
<dbReference type="SUPFAM" id="SSF160059">
    <property type="entry name" value="PriA/YqbF domain"/>
    <property type="match status" value="1"/>
</dbReference>
<reference evidence="10" key="1">
    <citation type="submission" date="2016-06" db="EMBL/GenBank/DDBJ databases">
        <authorList>
            <person name="Cuomo C."/>
            <person name="Litvintseva A."/>
            <person name="Heitman J."/>
            <person name="Chen Y."/>
            <person name="Sun S."/>
            <person name="Springer D."/>
            <person name="Dromer F."/>
            <person name="Young S."/>
            <person name="Zeng Q."/>
            <person name="Chapman S."/>
            <person name="Gujja S."/>
            <person name="Saif S."/>
            <person name="Birren B."/>
        </authorList>
    </citation>
    <scope>NUCLEOTIDE SEQUENCE</scope>
    <source>
        <strain evidence="10">CBS 7841</strain>
    </source>
</reference>
<evidence type="ECO:0000259" key="9">
    <source>
        <dbReference type="Pfam" id="PF25005"/>
    </source>
</evidence>
<evidence type="ECO:0000256" key="7">
    <source>
        <dbReference type="PIRNR" id="PIRNR028998"/>
    </source>
</evidence>
<dbReference type="CDD" id="cd21694">
    <property type="entry name" value="GINS_B_Psf2"/>
    <property type="match status" value="1"/>
</dbReference>
<dbReference type="PIRSF" id="PIRSF028998">
    <property type="entry name" value="GINS_Psf2_subgr"/>
    <property type="match status" value="1"/>
</dbReference>
<comment type="similarity">
    <text evidence="2 7">Belongs to the GINS2/PSF2 family.</text>
</comment>
<keyword evidence="11" id="KW-1185">Reference proteome</keyword>
<dbReference type="GO" id="GO:0000811">
    <property type="term" value="C:GINS complex"/>
    <property type="evidence" value="ECO:0007669"/>
    <property type="project" value="TreeGrafter"/>
</dbReference>
<dbReference type="GO" id="GO:0006260">
    <property type="term" value="P:DNA replication"/>
    <property type="evidence" value="ECO:0007669"/>
    <property type="project" value="UniProtKB-KW"/>
</dbReference>
<dbReference type="FunFam" id="3.40.5.50:FF:000001">
    <property type="entry name" value="DNA replication complex GINS protein PSF2"/>
    <property type="match status" value="1"/>
</dbReference>
<evidence type="ECO:0000313" key="11">
    <source>
        <dbReference type="Proteomes" id="UP000094043"/>
    </source>
</evidence>
<keyword evidence="6 7" id="KW-0539">Nucleus</keyword>
<feature type="domain" description="DNA replication complex GINS protein PSF2 N-terminal" evidence="9">
    <location>
        <begin position="12"/>
        <end position="71"/>
    </location>
</feature>
<reference evidence="10" key="3">
    <citation type="submission" date="2024-01" db="EMBL/GenBank/DDBJ databases">
        <authorList>
            <person name="Coelho M.A."/>
            <person name="David-Palma M."/>
            <person name="Shea T."/>
            <person name="Sun S."/>
            <person name="Cuomo C.A."/>
            <person name="Heitman J."/>
        </authorList>
    </citation>
    <scope>NUCLEOTIDE SEQUENCE</scope>
    <source>
        <strain evidence="10">CBS 7841</strain>
    </source>
</reference>
<dbReference type="SUPFAM" id="SSF158573">
    <property type="entry name" value="GINS helical bundle-like"/>
    <property type="match status" value="1"/>
</dbReference>
<dbReference type="PANTHER" id="PTHR12772:SF0">
    <property type="entry name" value="DNA REPLICATION COMPLEX GINS PROTEIN PSF2"/>
    <property type="match status" value="1"/>
</dbReference>
<evidence type="ECO:0000256" key="6">
    <source>
        <dbReference type="ARBA" id="ARBA00023242"/>
    </source>
</evidence>
<dbReference type="RefSeq" id="XP_066071029.1">
    <property type="nucleotide sequence ID" value="XM_066214932.1"/>
</dbReference>
<keyword evidence="5" id="KW-0159">Chromosome partition</keyword>
<dbReference type="Gene3D" id="1.20.58.1020">
    <property type="match status" value="1"/>
</dbReference>
<evidence type="ECO:0000256" key="5">
    <source>
        <dbReference type="ARBA" id="ARBA00022829"/>
    </source>
</evidence>
<dbReference type="InterPro" id="IPR021151">
    <property type="entry name" value="GINS_A"/>
</dbReference>
<dbReference type="PANTHER" id="PTHR12772">
    <property type="entry name" value="DNA REPLICATION COMPLEX GINS PROTEIN PSF2"/>
    <property type="match status" value="1"/>
</dbReference>
<dbReference type="Gene3D" id="3.40.5.50">
    <property type="match status" value="1"/>
</dbReference>
<dbReference type="InterPro" id="IPR036224">
    <property type="entry name" value="GINS_bundle-like_dom_sf"/>
</dbReference>
<dbReference type="InterPro" id="IPR056784">
    <property type="entry name" value="PSF2_N"/>
</dbReference>
<dbReference type="CDD" id="cd11712">
    <property type="entry name" value="GINS_A_psf2"/>
    <property type="match status" value="1"/>
</dbReference>
<dbReference type="GO" id="GO:0007059">
    <property type="term" value="P:chromosome segregation"/>
    <property type="evidence" value="ECO:0007669"/>
    <property type="project" value="UniProtKB-KW"/>
</dbReference>
<sequence>MALPKALSPSLTPNELTFIAEQYHINIIPLFSMTRVRLISGIYGPFQPPSAARVPLWMALSLKRKRKCRIVPPDWLTVEKLQDLFKSEKENGEGFERLPRRFMEISKVLLDTAPDDVSQTTLLRSLLKDIREVRQAKIRMGLQSEDVLQSDYLQVTNLTPFELSELKPFLTRAMCVMQSFKPQEEEEEEG</sequence>
<dbReference type="FunFam" id="1.20.58.1020:FF:000001">
    <property type="entry name" value="DNA replication complex GINS protein PSF2"/>
    <property type="match status" value="1"/>
</dbReference>
<evidence type="ECO:0000256" key="4">
    <source>
        <dbReference type="ARBA" id="ARBA00022705"/>
    </source>
</evidence>
<evidence type="ECO:0000256" key="1">
    <source>
        <dbReference type="ARBA" id="ARBA00004123"/>
    </source>
</evidence>
<dbReference type="EMBL" id="CP143790">
    <property type="protein sequence ID" value="WVN90329.1"/>
    <property type="molecule type" value="Genomic_DNA"/>
</dbReference>
<gene>
    <name evidence="10" type="ORF">L203_105565</name>
</gene>
<organism evidence="10 11">
    <name type="scientific">Cryptococcus depauperatus CBS 7841</name>
    <dbReference type="NCBI Taxonomy" id="1295531"/>
    <lineage>
        <taxon>Eukaryota</taxon>
        <taxon>Fungi</taxon>
        <taxon>Dikarya</taxon>
        <taxon>Basidiomycota</taxon>
        <taxon>Agaricomycotina</taxon>
        <taxon>Tremellomycetes</taxon>
        <taxon>Tremellales</taxon>
        <taxon>Cryptococcaceae</taxon>
        <taxon>Cryptococcus</taxon>
    </lineage>
</organism>
<comment type="subcellular location">
    <subcellularLocation>
        <location evidence="1 7">Nucleus</location>
    </subcellularLocation>
</comment>
<evidence type="ECO:0000259" key="8">
    <source>
        <dbReference type="Pfam" id="PF05916"/>
    </source>
</evidence>
<dbReference type="Proteomes" id="UP000094043">
    <property type="component" value="Chromosome 7"/>
</dbReference>
<dbReference type="GeneID" id="91089774"/>
<evidence type="ECO:0000256" key="2">
    <source>
        <dbReference type="ARBA" id="ARBA00010565"/>
    </source>
</evidence>
<keyword evidence="4 7" id="KW-0235">DNA replication</keyword>
<dbReference type="AlphaFoldDB" id="A0AAJ8JXP5"/>
<dbReference type="KEGG" id="cdep:91089774"/>
<dbReference type="Pfam" id="PF05916">
    <property type="entry name" value="Sld5"/>
    <property type="match status" value="1"/>
</dbReference>
<accession>A0AAJ8JXP5</accession>
<dbReference type="GO" id="GO:0000727">
    <property type="term" value="P:double-strand break repair via break-induced replication"/>
    <property type="evidence" value="ECO:0007669"/>
    <property type="project" value="TreeGrafter"/>
</dbReference>
<evidence type="ECO:0000256" key="3">
    <source>
        <dbReference type="ARBA" id="ARBA00015139"/>
    </source>
</evidence>